<dbReference type="Pfam" id="PF00392">
    <property type="entry name" value="GntR"/>
    <property type="match status" value="1"/>
</dbReference>
<dbReference type="InterPro" id="IPR010248">
    <property type="entry name" value="His_ut_repres"/>
</dbReference>
<comment type="caution">
    <text evidence="6">The sequence shown here is derived from an EMBL/GenBank/DDBJ whole genome shotgun (WGS) entry which is preliminary data.</text>
</comment>
<evidence type="ECO:0000313" key="7">
    <source>
        <dbReference type="Proteomes" id="UP000032233"/>
    </source>
</evidence>
<evidence type="ECO:0000256" key="4">
    <source>
        <dbReference type="NCBIfam" id="TIGR02018"/>
    </source>
</evidence>
<proteinExistence type="predicted"/>
<dbReference type="Gene3D" id="1.10.10.10">
    <property type="entry name" value="Winged helix-like DNA-binding domain superfamily/Winged helix DNA-binding domain"/>
    <property type="match status" value="1"/>
</dbReference>
<dbReference type="STRING" id="1429043.X474_06425"/>
<dbReference type="EMBL" id="AZAC01000008">
    <property type="protein sequence ID" value="KIX14774.1"/>
    <property type="molecule type" value="Genomic_DNA"/>
</dbReference>
<dbReference type="PANTHER" id="PTHR44846">
    <property type="entry name" value="MANNOSYL-D-GLYCERATE TRANSPORT/METABOLISM SYSTEM REPRESSOR MNGR-RELATED"/>
    <property type="match status" value="1"/>
</dbReference>
<name>A0A0D2J9E9_9BACT</name>
<dbReference type="InterPro" id="IPR028978">
    <property type="entry name" value="Chorismate_lyase_/UTRA_dom_sf"/>
</dbReference>
<dbReference type="InterPro" id="IPR036390">
    <property type="entry name" value="WH_DNA-bd_sf"/>
</dbReference>
<dbReference type="PANTHER" id="PTHR44846:SF16">
    <property type="entry name" value="TRANSCRIPTIONAL REGULATOR PHNF-RELATED"/>
    <property type="match status" value="1"/>
</dbReference>
<keyword evidence="7" id="KW-1185">Reference proteome</keyword>
<dbReference type="OrthoDB" id="9808698at2"/>
<dbReference type="Gene3D" id="3.40.1410.10">
    <property type="entry name" value="Chorismate lyase-like"/>
    <property type="match status" value="1"/>
</dbReference>
<dbReference type="GO" id="GO:0003677">
    <property type="term" value="F:DNA binding"/>
    <property type="evidence" value="ECO:0007669"/>
    <property type="project" value="UniProtKB-UniRule"/>
</dbReference>
<dbReference type="GO" id="GO:0045892">
    <property type="term" value="P:negative regulation of DNA-templated transcription"/>
    <property type="evidence" value="ECO:0007669"/>
    <property type="project" value="UniProtKB-UniRule"/>
</dbReference>
<dbReference type="InterPro" id="IPR000524">
    <property type="entry name" value="Tscrpt_reg_HTH_GntR"/>
</dbReference>
<dbReference type="CDD" id="cd07377">
    <property type="entry name" value="WHTH_GntR"/>
    <property type="match status" value="1"/>
</dbReference>
<dbReference type="GO" id="GO:0003700">
    <property type="term" value="F:DNA-binding transcription factor activity"/>
    <property type="evidence" value="ECO:0007669"/>
    <property type="project" value="UniProtKB-UniRule"/>
</dbReference>
<reference evidence="6 7" key="1">
    <citation type="submission" date="2013-11" db="EMBL/GenBank/DDBJ databases">
        <title>Metagenomic analysis of a methanogenic consortium involved in long chain n-alkane degradation.</title>
        <authorList>
            <person name="Davidova I.A."/>
            <person name="Callaghan A.V."/>
            <person name="Wawrik B."/>
            <person name="Pruitt S."/>
            <person name="Marks C."/>
            <person name="Duncan K.E."/>
            <person name="Suflita J.M."/>
        </authorList>
    </citation>
    <scope>NUCLEOTIDE SEQUENCE [LARGE SCALE GENOMIC DNA]</scope>
    <source>
        <strain evidence="6 7">SPR</strain>
    </source>
</reference>
<keyword evidence="2" id="KW-0238">DNA-binding</keyword>
<dbReference type="SUPFAM" id="SSF64288">
    <property type="entry name" value="Chorismate lyase-like"/>
    <property type="match status" value="1"/>
</dbReference>
<dbReference type="RefSeq" id="WP_044347578.1">
    <property type="nucleotide sequence ID" value="NZ_AZAC01000008.1"/>
</dbReference>
<dbReference type="InParanoid" id="A0A0D2J9E9"/>
<dbReference type="PATRIC" id="fig|1429043.3.peg.1363"/>
<feature type="domain" description="HTH gntR-type" evidence="5">
    <location>
        <begin position="16"/>
        <end position="84"/>
    </location>
</feature>
<dbReference type="PRINTS" id="PR00035">
    <property type="entry name" value="HTHGNTR"/>
</dbReference>
<keyword evidence="3" id="KW-0804">Transcription</keyword>
<organism evidence="6 7">
    <name type="scientific">Dethiosulfatarculus sandiegensis</name>
    <dbReference type="NCBI Taxonomy" id="1429043"/>
    <lineage>
        <taxon>Bacteria</taxon>
        <taxon>Pseudomonadati</taxon>
        <taxon>Thermodesulfobacteriota</taxon>
        <taxon>Desulfarculia</taxon>
        <taxon>Desulfarculales</taxon>
        <taxon>Desulfarculaceae</taxon>
        <taxon>Dethiosulfatarculus</taxon>
    </lineage>
</organism>
<accession>A0A0D2J9E9</accession>
<gene>
    <name evidence="6" type="ORF">X474_06425</name>
</gene>
<sequence length="255" mass="28439">MHPDSKETAKKDSTPLPLYQQVKEHILSNIKAGQWPAGARVPSENELVDSLGVSRMTANRAVRELTAEGVLVRMQGKGTFVRERKPVATLLEIKPIADEIAQKGGVHSSRLHILEMVRSQGELALAMNLTPGDKVCHVVLVHMDNGNPVQLEDRYVNPLVAPEFMEQDFTKTTPSRYLLDVAPLTEVEHVVEALLPDKNTQDLLYLNGPEPCLVLYRRTWSHDKVATRSTFVHPGSRFRLGGRFKPSSQARPLEA</sequence>
<dbReference type="GO" id="GO:0006547">
    <property type="term" value="P:L-histidine metabolic process"/>
    <property type="evidence" value="ECO:0007669"/>
    <property type="project" value="UniProtKB-UniRule"/>
</dbReference>
<dbReference type="InterPro" id="IPR050679">
    <property type="entry name" value="Bact_HTH_transcr_reg"/>
</dbReference>
<protein>
    <recommendedName>
        <fullName evidence="4">Histidine utilization repressor</fullName>
    </recommendedName>
</protein>
<evidence type="ECO:0000256" key="3">
    <source>
        <dbReference type="ARBA" id="ARBA00023163"/>
    </source>
</evidence>
<dbReference type="SMART" id="SM00345">
    <property type="entry name" value="HTH_GNTR"/>
    <property type="match status" value="1"/>
</dbReference>
<dbReference type="Pfam" id="PF07702">
    <property type="entry name" value="UTRA"/>
    <property type="match status" value="1"/>
</dbReference>
<evidence type="ECO:0000256" key="1">
    <source>
        <dbReference type="ARBA" id="ARBA00023015"/>
    </source>
</evidence>
<evidence type="ECO:0000259" key="5">
    <source>
        <dbReference type="PROSITE" id="PS50949"/>
    </source>
</evidence>
<dbReference type="InterPro" id="IPR011663">
    <property type="entry name" value="UTRA"/>
</dbReference>
<dbReference type="InterPro" id="IPR036388">
    <property type="entry name" value="WH-like_DNA-bd_sf"/>
</dbReference>
<evidence type="ECO:0000313" key="6">
    <source>
        <dbReference type="EMBL" id="KIX14774.1"/>
    </source>
</evidence>
<dbReference type="AlphaFoldDB" id="A0A0D2J9E9"/>
<dbReference type="NCBIfam" id="TIGR02018">
    <property type="entry name" value="his_ut_repres"/>
    <property type="match status" value="1"/>
</dbReference>
<evidence type="ECO:0000256" key="2">
    <source>
        <dbReference type="ARBA" id="ARBA00023125"/>
    </source>
</evidence>
<dbReference type="Proteomes" id="UP000032233">
    <property type="component" value="Unassembled WGS sequence"/>
</dbReference>
<dbReference type="SMART" id="SM00866">
    <property type="entry name" value="UTRA"/>
    <property type="match status" value="1"/>
</dbReference>
<dbReference type="FunFam" id="1.10.10.10:FF:000079">
    <property type="entry name" value="GntR family transcriptional regulator"/>
    <property type="match status" value="1"/>
</dbReference>
<dbReference type="PROSITE" id="PS50949">
    <property type="entry name" value="HTH_GNTR"/>
    <property type="match status" value="1"/>
</dbReference>
<keyword evidence="1" id="KW-0805">Transcription regulation</keyword>
<dbReference type="SUPFAM" id="SSF46785">
    <property type="entry name" value="Winged helix' DNA-binding domain"/>
    <property type="match status" value="1"/>
</dbReference>